<keyword evidence="5" id="KW-1185">Reference proteome</keyword>
<keyword evidence="2" id="KW-0732">Signal</keyword>
<dbReference type="PANTHER" id="PTHR39176">
    <property type="entry name" value="PERIPLASMIC PROTEIN-RELATED"/>
    <property type="match status" value="1"/>
</dbReference>
<dbReference type="Gene3D" id="1.20.1270.180">
    <property type="match status" value="1"/>
</dbReference>
<evidence type="ECO:0000256" key="1">
    <source>
        <dbReference type="SAM" id="MobiDB-lite"/>
    </source>
</evidence>
<dbReference type="PANTHER" id="PTHR39176:SF1">
    <property type="entry name" value="PERIPLASMIC PROTEIN"/>
    <property type="match status" value="1"/>
</dbReference>
<evidence type="ECO:0000313" key="4">
    <source>
        <dbReference type="EMBL" id="SFK03877.1"/>
    </source>
</evidence>
<sequence length="205" mass="23473">MKHSKVFLLSVSTSTLFFLSACQQTDDTIDTNSQSADSQQAKEEQEIVERQTDAPESEDVSSNIPDNTESKSNSTSHDVAADSNQTTRLKEEYMAKLEDEKEQTEELRANPSDSSTYAMKEIEGNLFDTWDRLLNEIYGVLETQLSTEVMASLRVEQREWIKYRDNTAKKSSLKYEGGTQEQLEYVAVENNLTMDRCFELVKKYM</sequence>
<feature type="compositionally biased region" description="Polar residues" evidence="1">
    <location>
        <begin position="28"/>
        <end position="39"/>
    </location>
</feature>
<protein>
    <submittedName>
        <fullName evidence="4">Uncharacterized conserved protein YecT, DUF1311 family</fullName>
    </submittedName>
</protein>
<name>A0A1I3WAW2_9LACT</name>
<dbReference type="Proteomes" id="UP000199589">
    <property type="component" value="Unassembled WGS sequence"/>
</dbReference>
<organism evidence="4 5">
    <name type="scientific">Marinilactibacillus piezotolerans</name>
    <dbReference type="NCBI Taxonomy" id="258723"/>
    <lineage>
        <taxon>Bacteria</taxon>
        <taxon>Bacillati</taxon>
        <taxon>Bacillota</taxon>
        <taxon>Bacilli</taxon>
        <taxon>Lactobacillales</taxon>
        <taxon>Carnobacteriaceae</taxon>
        <taxon>Marinilactibacillus</taxon>
    </lineage>
</organism>
<evidence type="ECO:0000259" key="3">
    <source>
        <dbReference type="Pfam" id="PF07007"/>
    </source>
</evidence>
<dbReference type="AlphaFoldDB" id="A0A1I3WAW2"/>
<dbReference type="Pfam" id="PF07007">
    <property type="entry name" value="LprI"/>
    <property type="match status" value="1"/>
</dbReference>
<feature type="compositionally biased region" description="Polar residues" evidence="1">
    <location>
        <begin position="60"/>
        <end position="87"/>
    </location>
</feature>
<feature type="compositionally biased region" description="Basic and acidic residues" evidence="1">
    <location>
        <begin position="40"/>
        <end position="53"/>
    </location>
</feature>
<gene>
    <name evidence="4" type="ORF">SAMN04488569_100724</name>
</gene>
<feature type="signal peptide" evidence="2">
    <location>
        <begin position="1"/>
        <end position="23"/>
    </location>
</feature>
<dbReference type="RefSeq" id="WP_091896151.1">
    <property type="nucleotide sequence ID" value="NZ_FOSJ01000007.1"/>
</dbReference>
<dbReference type="OrthoDB" id="2438161at2"/>
<evidence type="ECO:0000313" key="5">
    <source>
        <dbReference type="Proteomes" id="UP000199589"/>
    </source>
</evidence>
<accession>A0A1I3WAW2</accession>
<evidence type="ECO:0000256" key="2">
    <source>
        <dbReference type="SAM" id="SignalP"/>
    </source>
</evidence>
<feature type="region of interest" description="Disordered" evidence="1">
    <location>
        <begin position="28"/>
        <end position="88"/>
    </location>
</feature>
<proteinExistence type="predicted"/>
<feature type="chain" id="PRO_5011744850" evidence="2">
    <location>
        <begin position="24"/>
        <end position="205"/>
    </location>
</feature>
<reference evidence="5" key="1">
    <citation type="submission" date="2016-10" db="EMBL/GenBank/DDBJ databases">
        <authorList>
            <person name="Varghese N."/>
            <person name="Submissions S."/>
        </authorList>
    </citation>
    <scope>NUCLEOTIDE SEQUENCE [LARGE SCALE GENOMIC DNA]</scope>
    <source>
        <strain evidence="5">DSM 16108</strain>
    </source>
</reference>
<feature type="domain" description="Lysozyme inhibitor LprI-like N-terminal" evidence="3">
    <location>
        <begin position="111"/>
        <end position="200"/>
    </location>
</feature>
<dbReference type="InterPro" id="IPR009739">
    <property type="entry name" value="LprI-like_N"/>
</dbReference>
<dbReference type="EMBL" id="FOSJ01000007">
    <property type="protein sequence ID" value="SFK03877.1"/>
    <property type="molecule type" value="Genomic_DNA"/>
</dbReference>
<dbReference type="PROSITE" id="PS51257">
    <property type="entry name" value="PROKAR_LIPOPROTEIN"/>
    <property type="match status" value="1"/>
</dbReference>